<sequence>MGMRGTWWDRVLRLLMAVVSIQVVMIAQPAWACGCGAAVPADGRTLSVGRETSVVRWDGRVERIDMRLSVSGDAERAAWIMPVPTRATLALGDDALFGELERVVAPVERVRHHFWPNSDDWPFGGGSDDRQSVRAAAPPAAGGVEVVGRERLGAFDVARLAATDPRALGSWLADNGFHLPDALASALEPYVRQRWEYVAIRLAPEVAAGGPTTLRGDLDPLRLSFASDRLVYPMRLSRLAKVPQHLRLYVLAAHRMQPRSDIGGAPPKVLYAGRPDLRAGDADVRAPIDGKPAFLTAIDQNFSTPSAIDDDHELRPTAHDTGYQRATYRDELLTVGGVPAWLLTAGGGLAVVAAAAGVWWRGRRRRGRGRGRAGAWPGSPPTMPPTPPRPLHAPH</sequence>
<comment type="caution">
    <text evidence="3">The sequence shown here is derived from an EMBL/GenBank/DDBJ whole genome shotgun (WGS) entry which is preliminary data.</text>
</comment>
<evidence type="ECO:0000313" key="3">
    <source>
        <dbReference type="EMBL" id="OPC84901.1"/>
    </source>
</evidence>
<dbReference type="Proteomes" id="UP000190037">
    <property type="component" value="Unassembled WGS sequence"/>
</dbReference>
<evidence type="ECO:0000313" key="4">
    <source>
        <dbReference type="Proteomes" id="UP000190037"/>
    </source>
</evidence>
<organism evidence="3 4">
    <name type="scientific">Embleya scabrispora</name>
    <dbReference type="NCBI Taxonomy" id="159449"/>
    <lineage>
        <taxon>Bacteria</taxon>
        <taxon>Bacillati</taxon>
        <taxon>Actinomycetota</taxon>
        <taxon>Actinomycetes</taxon>
        <taxon>Kitasatosporales</taxon>
        <taxon>Streptomycetaceae</taxon>
        <taxon>Embleya</taxon>
    </lineage>
</organism>
<protein>
    <recommendedName>
        <fullName evidence="5">DUF2330 domain-containing protein</fullName>
    </recommendedName>
</protein>
<keyword evidence="4" id="KW-1185">Reference proteome</keyword>
<dbReference type="PROSITE" id="PS51257">
    <property type="entry name" value="PROKAR_LIPOPROTEIN"/>
    <property type="match status" value="1"/>
</dbReference>
<reference evidence="3 4" key="1">
    <citation type="submission" date="2017-03" db="EMBL/GenBank/DDBJ databases">
        <title>Draft genome sequence of Streptomyces scabrisporus NF3, endophyte isolated from Amphipterygium adstringens.</title>
        <authorList>
            <person name="Vazquez M."/>
            <person name="Ceapa C.D."/>
            <person name="Rodriguez Luna D."/>
            <person name="Sanchez Esquivel S."/>
        </authorList>
    </citation>
    <scope>NUCLEOTIDE SEQUENCE [LARGE SCALE GENOMIC DNA]</scope>
    <source>
        <strain evidence="3 4">NF3</strain>
    </source>
</reference>
<dbReference type="AlphaFoldDB" id="A0A1T3P7F7"/>
<feature type="region of interest" description="Disordered" evidence="1">
    <location>
        <begin position="364"/>
        <end position="395"/>
    </location>
</feature>
<keyword evidence="2" id="KW-0812">Transmembrane</keyword>
<dbReference type="STRING" id="159449.B4N89_08735"/>
<keyword evidence="2" id="KW-0472">Membrane</keyword>
<dbReference type="EMBL" id="MWQN01000001">
    <property type="protein sequence ID" value="OPC84901.1"/>
    <property type="molecule type" value="Genomic_DNA"/>
</dbReference>
<proteinExistence type="predicted"/>
<dbReference type="InterPro" id="IPR019283">
    <property type="entry name" value="DUF2330"/>
</dbReference>
<keyword evidence="2" id="KW-1133">Transmembrane helix</keyword>
<feature type="compositionally biased region" description="Pro residues" evidence="1">
    <location>
        <begin position="378"/>
        <end position="395"/>
    </location>
</feature>
<dbReference type="RefSeq" id="WP_078979211.1">
    <property type="nucleotide sequence ID" value="NZ_MWQN01000001.1"/>
</dbReference>
<evidence type="ECO:0000256" key="1">
    <source>
        <dbReference type="SAM" id="MobiDB-lite"/>
    </source>
</evidence>
<accession>A0A1T3P7F7</accession>
<feature type="transmembrane region" description="Helical" evidence="2">
    <location>
        <begin position="340"/>
        <end position="360"/>
    </location>
</feature>
<evidence type="ECO:0000256" key="2">
    <source>
        <dbReference type="SAM" id="Phobius"/>
    </source>
</evidence>
<dbReference type="OrthoDB" id="275368at2"/>
<evidence type="ECO:0008006" key="5">
    <source>
        <dbReference type="Google" id="ProtNLM"/>
    </source>
</evidence>
<dbReference type="Pfam" id="PF10092">
    <property type="entry name" value="DUF2330"/>
    <property type="match status" value="1"/>
</dbReference>
<name>A0A1T3P7F7_9ACTN</name>
<gene>
    <name evidence="3" type="ORF">B4N89_08735</name>
</gene>